<keyword evidence="2" id="KW-0472">Membrane</keyword>
<feature type="transmembrane region" description="Helical" evidence="2">
    <location>
        <begin position="42"/>
        <end position="61"/>
    </location>
</feature>
<dbReference type="InterPro" id="IPR021682">
    <property type="entry name" value="DUF2933"/>
</dbReference>
<evidence type="ECO:0000256" key="1">
    <source>
        <dbReference type="SAM" id="MobiDB-lite"/>
    </source>
</evidence>
<evidence type="ECO:0000313" key="3">
    <source>
        <dbReference type="EMBL" id="NUZ08518.1"/>
    </source>
</evidence>
<feature type="region of interest" description="Disordered" evidence="1">
    <location>
        <begin position="66"/>
        <end position="98"/>
    </location>
</feature>
<accession>A0A7Y6NSK3</accession>
<evidence type="ECO:0000256" key="2">
    <source>
        <dbReference type="SAM" id="Phobius"/>
    </source>
</evidence>
<dbReference type="Pfam" id="PF11666">
    <property type="entry name" value="DUF2933"/>
    <property type="match status" value="1"/>
</dbReference>
<keyword evidence="2" id="KW-1133">Transmembrane helix</keyword>
<dbReference type="EMBL" id="JABWMJ010000013">
    <property type="protein sequence ID" value="NUZ08518.1"/>
    <property type="molecule type" value="Genomic_DNA"/>
</dbReference>
<feature type="transmembrane region" description="Helical" evidence="2">
    <location>
        <begin position="20"/>
        <end position="36"/>
    </location>
</feature>
<proteinExistence type="predicted"/>
<sequence length="98" mass="10453">MSTGRGAVPSGPTRFWGSRHAVGLVVLGAVAAYFLLSEHRAHFFGALPFLLFLACPLMHIFMHRGHDGRHGGPVRHPDDAGADGPSASARRTEVGEQP</sequence>
<protein>
    <submittedName>
        <fullName evidence="3">DUF2933 domain-containing protein</fullName>
    </submittedName>
</protein>
<reference evidence="3 4" key="1">
    <citation type="submission" date="2020-06" db="EMBL/GenBank/DDBJ databases">
        <title>Schlegella sp. ID0723 isolated from air conditioner.</title>
        <authorList>
            <person name="Kim D.Y."/>
            <person name="Kim D.-U."/>
        </authorList>
    </citation>
    <scope>NUCLEOTIDE SEQUENCE [LARGE SCALE GENOMIC DNA]</scope>
    <source>
        <strain evidence="3 4">ID0723</strain>
    </source>
</reference>
<dbReference type="AlphaFoldDB" id="A0A7Y6NSK3"/>
<organism evidence="3 4">
    <name type="scientific">Piscinibacter koreensis</name>
    <dbReference type="NCBI Taxonomy" id="2742824"/>
    <lineage>
        <taxon>Bacteria</taxon>
        <taxon>Pseudomonadati</taxon>
        <taxon>Pseudomonadota</taxon>
        <taxon>Betaproteobacteria</taxon>
        <taxon>Burkholderiales</taxon>
        <taxon>Sphaerotilaceae</taxon>
        <taxon>Piscinibacter</taxon>
    </lineage>
</organism>
<name>A0A7Y6NSK3_9BURK</name>
<feature type="compositionally biased region" description="Basic and acidic residues" evidence="1">
    <location>
        <begin position="66"/>
        <end position="79"/>
    </location>
</feature>
<keyword evidence="2" id="KW-0812">Transmembrane</keyword>
<dbReference type="RefSeq" id="WP_176071359.1">
    <property type="nucleotide sequence ID" value="NZ_JABWMJ010000013.1"/>
</dbReference>
<keyword evidence="4" id="KW-1185">Reference proteome</keyword>
<comment type="caution">
    <text evidence="3">The sequence shown here is derived from an EMBL/GenBank/DDBJ whole genome shotgun (WGS) entry which is preliminary data.</text>
</comment>
<evidence type="ECO:0000313" key="4">
    <source>
        <dbReference type="Proteomes" id="UP000529637"/>
    </source>
</evidence>
<gene>
    <name evidence="3" type="ORF">HQN59_22475</name>
</gene>
<dbReference type="Proteomes" id="UP000529637">
    <property type="component" value="Unassembled WGS sequence"/>
</dbReference>